<evidence type="ECO:0000313" key="7">
    <source>
        <dbReference type="EMBL" id="CAH9052221.1"/>
    </source>
</evidence>
<evidence type="ECO:0000256" key="1">
    <source>
        <dbReference type="ARBA" id="ARBA00022553"/>
    </source>
</evidence>
<feature type="modified residue" description="4-aspartylphosphate" evidence="3">
    <location>
        <position position="346"/>
    </location>
</feature>
<dbReference type="CDD" id="cd17546">
    <property type="entry name" value="REC_hyHK_CKI1_RcsC-like"/>
    <property type="match status" value="1"/>
</dbReference>
<sequence>MTRKEVEHVERHPKVVLLCEDVEELAGVTEVISSQISAFRTLCNFDDMQQVLVDSTPLVIIIAMSSVSKSVELYSLLAKGGMLDYPHENILLCENRESGIGFRCCMKNIFRDYFIYKPMYENYRLRMILHNALLRSKEAHDITHIREEHFGRIDEDLKQLIDDAAQYHQSAEQTLKDARKDLQNASGINEVQSALIQDLKAQHIDPLLDKLEAQLSDSVIELTKRLKSKQFSVAELSALLTERAIPNTNHQASLLKESKPETQKVQSNGHNGYLDLPSSKEENTPQPVKEEPLKNAKIMVVEDNEIYREMISKILRDEGHYVESVSSGLTAIKMLRKHKYDLIFMDLFMPELDGYNTTKNIRNIPNCKSIPIIALTSNKNKELIRKWASLGLTAYIAKPSTKQSILKAVEKCNAINQLRV</sequence>
<protein>
    <submittedName>
        <fullName evidence="7">Sensor histidine kinase RcsC</fullName>
        <ecNumber evidence="7">2.7.13.3</ecNumber>
    </submittedName>
</protein>
<dbReference type="PROSITE" id="PS50110">
    <property type="entry name" value="RESPONSE_REGULATORY"/>
    <property type="match status" value="1"/>
</dbReference>
<dbReference type="GO" id="GO:0004673">
    <property type="term" value="F:protein histidine kinase activity"/>
    <property type="evidence" value="ECO:0007669"/>
    <property type="project" value="UniProtKB-EC"/>
</dbReference>
<dbReference type="GO" id="GO:0000160">
    <property type="term" value="P:phosphorelay signal transduction system"/>
    <property type="evidence" value="ECO:0007669"/>
    <property type="project" value="UniProtKB-KW"/>
</dbReference>
<comment type="caution">
    <text evidence="7">The sequence shown here is derived from an EMBL/GenBank/DDBJ whole genome shotgun (WGS) entry which is preliminary data.</text>
</comment>
<feature type="compositionally biased region" description="Basic and acidic residues" evidence="5">
    <location>
        <begin position="278"/>
        <end position="288"/>
    </location>
</feature>
<evidence type="ECO:0000259" key="6">
    <source>
        <dbReference type="PROSITE" id="PS50110"/>
    </source>
</evidence>
<proteinExistence type="predicted"/>
<gene>
    <name evidence="7" type="primary">rcsC_9</name>
    <name evidence="7" type="ORF">PSECIP111854_00923</name>
</gene>
<organism evidence="7 8">
    <name type="scientific">Pseudoalteromonas holothuriae</name>
    <dbReference type="NCBI Taxonomy" id="2963714"/>
    <lineage>
        <taxon>Bacteria</taxon>
        <taxon>Pseudomonadati</taxon>
        <taxon>Pseudomonadota</taxon>
        <taxon>Gammaproteobacteria</taxon>
        <taxon>Alteromonadales</taxon>
        <taxon>Pseudoalteromonadaceae</taxon>
        <taxon>Pseudoalteromonas</taxon>
    </lineage>
</organism>
<keyword evidence="1 3" id="KW-0597">Phosphoprotein</keyword>
<keyword evidence="7" id="KW-0418">Kinase</keyword>
<evidence type="ECO:0000256" key="2">
    <source>
        <dbReference type="ARBA" id="ARBA00023012"/>
    </source>
</evidence>
<dbReference type="InterPro" id="IPR001789">
    <property type="entry name" value="Sig_transdc_resp-reg_receiver"/>
</dbReference>
<feature type="coiled-coil region" evidence="4">
    <location>
        <begin position="161"/>
        <end position="188"/>
    </location>
</feature>
<evidence type="ECO:0000313" key="8">
    <source>
        <dbReference type="Proteomes" id="UP001152467"/>
    </source>
</evidence>
<dbReference type="SMART" id="SM00448">
    <property type="entry name" value="REC"/>
    <property type="match status" value="1"/>
</dbReference>
<dbReference type="EMBL" id="CAMAPC010000003">
    <property type="protein sequence ID" value="CAH9052221.1"/>
    <property type="molecule type" value="Genomic_DNA"/>
</dbReference>
<dbReference type="Pfam" id="PF00072">
    <property type="entry name" value="Response_reg"/>
    <property type="match status" value="1"/>
</dbReference>
<accession>A0A9W4W1K3</accession>
<reference evidence="7" key="1">
    <citation type="submission" date="2022-07" db="EMBL/GenBank/DDBJ databases">
        <authorList>
            <person name="Criscuolo A."/>
        </authorList>
    </citation>
    <scope>NUCLEOTIDE SEQUENCE</scope>
    <source>
        <strain evidence="7">CIP111854</strain>
    </source>
</reference>
<name>A0A9W4W1K3_9GAMM</name>
<evidence type="ECO:0000256" key="5">
    <source>
        <dbReference type="SAM" id="MobiDB-lite"/>
    </source>
</evidence>
<dbReference type="Proteomes" id="UP001152467">
    <property type="component" value="Unassembled WGS sequence"/>
</dbReference>
<keyword evidence="4" id="KW-0175">Coiled coil</keyword>
<keyword evidence="7" id="KW-0808">Transferase</keyword>
<dbReference type="PANTHER" id="PTHR45339">
    <property type="entry name" value="HYBRID SIGNAL TRANSDUCTION HISTIDINE KINASE J"/>
    <property type="match status" value="1"/>
</dbReference>
<dbReference type="EC" id="2.7.13.3" evidence="7"/>
<dbReference type="Gene3D" id="3.40.50.2300">
    <property type="match status" value="1"/>
</dbReference>
<keyword evidence="2" id="KW-0902">Two-component regulatory system</keyword>
<dbReference type="AlphaFoldDB" id="A0A9W4W1K3"/>
<feature type="region of interest" description="Disordered" evidence="5">
    <location>
        <begin position="250"/>
        <end position="288"/>
    </location>
</feature>
<evidence type="ECO:0000256" key="3">
    <source>
        <dbReference type="PROSITE-ProRule" id="PRU00169"/>
    </source>
</evidence>
<feature type="domain" description="Response regulatory" evidence="6">
    <location>
        <begin position="297"/>
        <end position="413"/>
    </location>
</feature>
<dbReference type="InterPro" id="IPR011006">
    <property type="entry name" value="CheY-like_superfamily"/>
</dbReference>
<dbReference type="PANTHER" id="PTHR45339:SF1">
    <property type="entry name" value="HYBRID SIGNAL TRANSDUCTION HISTIDINE KINASE J"/>
    <property type="match status" value="1"/>
</dbReference>
<evidence type="ECO:0000256" key="4">
    <source>
        <dbReference type="SAM" id="Coils"/>
    </source>
</evidence>
<dbReference type="RefSeq" id="WP_261625869.1">
    <property type="nucleotide sequence ID" value="NZ_CAMAPC010000003.1"/>
</dbReference>
<dbReference type="SUPFAM" id="SSF52172">
    <property type="entry name" value="CheY-like"/>
    <property type="match status" value="1"/>
</dbReference>
<keyword evidence="8" id="KW-1185">Reference proteome</keyword>